<keyword evidence="2" id="KW-1185">Reference proteome</keyword>
<reference evidence="1 2" key="1">
    <citation type="journal article" date="2019" name="Int. J. Syst. Evol. Microbiol.">
        <title>The Global Catalogue of Microorganisms (GCM) 10K type strain sequencing project: providing services to taxonomists for standard genome sequencing and annotation.</title>
        <authorList>
            <consortium name="The Broad Institute Genomics Platform"/>
            <consortium name="The Broad Institute Genome Sequencing Center for Infectious Disease"/>
            <person name="Wu L."/>
            <person name="Ma J."/>
        </authorList>
    </citation>
    <scope>NUCLEOTIDE SEQUENCE [LARGE SCALE GENOMIC DNA]</scope>
    <source>
        <strain evidence="1 2">JCM 16009</strain>
    </source>
</reference>
<organism evidence="1 2">
    <name type="scientific">Pseudonocardia ailaonensis</name>
    <dbReference type="NCBI Taxonomy" id="367279"/>
    <lineage>
        <taxon>Bacteria</taxon>
        <taxon>Bacillati</taxon>
        <taxon>Actinomycetota</taxon>
        <taxon>Actinomycetes</taxon>
        <taxon>Pseudonocardiales</taxon>
        <taxon>Pseudonocardiaceae</taxon>
        <taxon>Pseudonocardia</taxon>
    </lineage>
</organism>
<evidence type="ECO:0000313" key="1">
    <source>
        <dbReference type="EMBL" id="GAA1878831.1"/>
    </source>
</evidence>
<comment type="caution">
    <text evidence="1">The sequence shown here is derived from an EMBL/GenBank/DDBJ whole genome shotgun (WGS) entry which is preliminary data.</text>
</comment>
<dbReference type="EMBL" id="BAAAQK010000028">
    <property type="protein sequence ID" value="GAA1878831.1"/>
    <property type="molecule type" value="Genomic_DNA"/>
</dbReference>
<sequence>MTIDMTTAQAADARATAIGDLLDALESLTATYSGLPDHERAGRCSADADRITAEVARHLFAARSRLTTRLGRR</sequence>
<dbReference type="Proteomes" id="UP001500449">
    <property type="component" value="Unassembled WGS sequence"/>
</dbReference>
<name>A0ABN2NNY8_9PSEU</name>
<accession>A0ABN2NNY8</accession>
<dbReference type="RefSeq" id="WP_344427444.1">
    <property type="nucleotide sequence ID" value="NZ_BAAAQK010000028.1"/>
</dbReference>
<protein>
    <submittedName>
        <fullName evidence="1">Uncharacterized protein</fullName>
    </submittedName>
</protein>
<evidence type="ECO:0000313" key="2">
    <source>
        <dbReference type="Proteomes" id="UP001500449"/>
    </source>
</evidence>
<gene>
    <name evidence="1" type="ORF">GCM10009836_70280</name>
</gene>
<proteinExistence type="predicted"/>